<evidence type="ECO:0000256" key="1">
    <source>
        <dbReference type="SAM" id="MobiDB-lite"/>
    </source>
</evidence>
<dbReference type="AlphaFoldDB" id="A0A2T5FVI3"/>
<sequence length="89" mass="10128">MMAHAGRWNQGKSSVGNDARPDRPDIFASTLRETDIAITRLRRADHGHGMMTAYDFEDSFLLTVQLMAFEFGLWRTGRPQPDCSFSAHR</sequence>
<gene>
    <name evidence="2" type="ORF">CLG96_11450</name>
</gene>
<keyword evidence="3" id="KW-1185">Reference proteome</keyword>
<feature type="region of interest" description="Disordered" evidence="1">
    <location>
        <begin position="1"/>
        <end position="26"/>
    </location>
</feature>
<accession>A0A2T5FVI3</accession>
<organism evidence="2 3">
    <name type="scientific">Sphingomonas oleivorans</name>
    <dbReference type="NCBI Taxonomy" id="1735121"/>
    <lineage>
        <taxon>Bacteria</taxon>
        <taxon>Pseudomonadati</taxon>
        <taxon>Pseudomonadota</taxon>
        <taxon>Alphaproteobacteria</taxon>
        <taxon>Sphingomonadales</taxon>
        <taxon>Sphingomonadaceae</taxon>
        <taxon>Sphingomonas</taxon>
    </lineage>
</organism>
<reference evidence="2 3" key="1">
    <citation type="submission" date="2017-09" db="EMBL/GenBank/DDBJ databases">
        <title>Sphingomonas panjinensis sp.nov., isolated from oil-contaminated soil.</title>
        <authorList>
            <person name="Wang L."/>
            <person name="Chen L."/>
        </authorList>
    </citation>
    <scope>NUCLEOTIDE SEQUENCE [LARGE SCALE GENOMIC DNA]</scope>
    <source>
        <strain evidence="2 3">FW-11</strain>
    </source>
</reference>
<name>A0A2T5FVI3_9SPHN</name>
<dbReference type="Proteomes" id="UP000244162">
    <property type="component" value="Unassembled WGS sequence"/>
</dbReference>
<evidence type="ECO:0000313" key="3">
    <source>
        <dbReference type="Proteomes" id="UP000244162"/>
    </source>
</evidence>
<comment type="caution">
    <text evidence="2">The sequence shown here is derived from an EMBL/GenBank/DDBJ whole genome shotgun (WGS) entry which is preliminary data.</text>
</comment>
<dbReference type="EMBL" id="NWBU01000010">
    <property type="protein sequence ID" value="PTQ09788.1"/>
    <property type="molecule type" value="Genomic_DNA"/>
</dbReference>
<protein>
    <submittedName>
        <fullName evidence="2">Uncharacterized protein</fullName>
    </submittedName>
</protein>
<evidence type="ECO:0000313" key="2">
    <source>
        <dbReference type="EMBL" id="PTQ09788.1"/>
    </source>
</evidence>
<proteinExistence type="predicted"/>